<organism evidence="2 3">
    <name type="scientific">Hydnomerulius pinastri MD-312</name>
    <dbReference type="NCBI Taxonomy" id="994086"/>
    <lineage>
        <taxon>Eukaryota</taxon>
        <taxon>Fungi</taxon>
        <taxon>Dikarya</taxon>
        <taxon>Basidiomycota</taxon>
        <taxon>Agaricomycotina</taxon>
        <taxon>Agaricomycetes</taxon>
        <taxon>Agaricomycetidae</taxon>
        <taxon>Boletales</taxon>
        <taxon>Boletales incertae sedis</taxon>
        <taxon>Leucogyrophana</taxon>
    </lineage>
</organism>
<protein>
    <submittedName>
        <fullName evidence="2">Uncharacterized protein</fullName>
    </submittedName>
</protein>
<evidence type="ECO:0000256" key="1">
    <source>
        <dbReference type="SAM" id="MobiDB-lite"/>
    </source>
</evidence>
<feature type="region of interest" description="Disordered" evidence="1">
    <location>
        <begin position="59"/>
        <end position="354"/>
    </location>
</feature>
<name>A0A0C9W7U5_9AGAM</name>
<feature type="compositionally biased region" description="Basic and acidic residues" evidence="1">
    <location>
        <begin position="341"/>
        <end position="354"/>
    </location>
</feature>
<feature type="compositionally biased region" description="Basic and acidic residues" evidence="1">
    <location>
        <begin position="246"/>
        <end position="256"/>
    </location>
</feature>
<reference evidence="2 3" key="1">
    <citation type="submission" date="2014-04" db="EMBL/GenBank/DDBJ databases">
        <title>Evolutionary Origins and Diversification of the Mycorrhizal Mutualists.</title>
        <authorList>
            <consortium name="DOE Joint Genome Institute"/>
            <consortium name="Mycorrhizal Genomics Consortium"/>
            <person name="Kohler A."/>
            <person name="Kuo A."/>
            <person name="Nagy L.G."/>
            <person name="Floudas D."/>
            <person name="Copeland A."/>
            <person name="Barry K.W."/>
            <person name="Cichocki N."/>
            <person name="Veneault-Fourrey C."/>
            <person name="LaButti K."/>
            <person name="Lindquist E.A."/>
            <person name="Lipzen A."/>
            <person name="Lundell T."/>
            <person name="Morin E."/>
            <person name="Murat C."/>
            <person name="Riley R."/>
            <person name="Ohm R."/>
            <person name="Sun H."/>
            <person name="Tunlid A."/>
            <person name="Henrissat B."/>
            <person name="Grigoriev I.V."/>
            <person name="Hibbett D.S."/>
            <person name="Martin F."/>
        </authorList>
    </citation>
    <scope>NUCLEOTIDE SEQUENCE [LARGE SCALE GENOMIC DNA]</scope>
    <source>
        <strain evidence="2 3">MD-312</strain>
    </source>
</reference>
<dbReference type="EMBL" id="KN839924">
    <property type="protein sequence ID" value="KIJ58587.1"/>
    <property type="molecule type" value="Genomic_DNA"/>
</dbReference>
<sequence>MFHKLGNREAVASIFNPHAIGKDAHTRYEQRSANGLPKAARGVAEGSIASEKYYLRWTTCSHRPPPRTRIPPASPSQSEDERPGRTSRPADQPTCLQHPPPPPATHTHIHPASPSQSEDERTGRTARPVGRLASHPARSQCPPPPPPPPPRTHIRPASPAQSEVEDVPLHVPRNSTTGPIHPVNRPSRTHSDQLRPATTTVHESDDEPHRRRPRPRVSRVVPAQRRSKPPLRHVDKRRHSQATHSGSEEVKQEPLKRVRSTGEFSQHLERGHLGSRQHTYEDSGFYSSSTDHHQAAQPSKHHPRRPPPSYDHPIAGPSRQSRHHTIELNEEEWGYEEQDEGGYKDRDWGRTYRR</sequence>
<feature type="compositionally biased region" description="Basic residues" evidence="1">
    <location>
        <begin position="225"/>
        <end position="241"/>
    </location>
</feature>
<feature type="compositionally biased region" description="Pro residues" evidence="1">
    <location>
        <begin position="141"/>
        <end position="151"/>
    </location>
</feature>
<keyword evidence="3" id="KW-1185">Reference proteome</keyword>
<dbReference type="HOGENOM" id="CLU_783160_0_0_1"/>
<proteinExistence type="predicted"/>
<evidence type="ECO:0000313" key="2">
    <source>
        <dbReference type="EMBL" id="KIJ58587.1"/>
    </source>
</evidence>
<dbReference type="AlphaFoldDB" id="A0A0C9W7U5"/>
<feature type="compositionally biased region" description="Acidic residues" evidence="1">
    <location>
        <begin position="328"/>
        <end position="340"/>
    </location>
</feature>
<evidence type="ECO:0000313" key="3">
    <source>
        <dbReference type="Proteomes" id="UP000053820"/>
    </source>
</evidence>
<gene>
    <name evidence="2" type="ORF">HYDPIDRAFT_34031</name>
</gene>
<dbReference type="Proteomes" id="UP000053820">
    <property type="component" value="Unassembled WGS sequence"/>
</dbReference>
<accession>A0A0C9W7U5</accession>